<proteinExistence type="predicted"/>
<dbReference type="Proteomes" id="UP000696573">
    <property type="component" value="Unassembled WGS sequence"/>
</dbReference>
<reference evidence="1" key="1">
    <citation type="submission" date="2021-10" db="EMBL/GenBank/DDBJ databases">
        <authorList>
            <person name="Piombo E."/>
        </authorList>
    </citation>
    <scope>NUCLEOTIDE SEQUENCE</scope>
</reference>
<protein>
    <submittedName>
        <fullName evidence="1">Uncharacterized protein</fullName>
    </submittedName>
</protein>
<dbReference type="EMBL" id="CABFNQ020000710">
    <property type="protein sequence ID" value="CAH0025319.1"/>
    <property type="molecule type" value="Genomic_DNA"/>
</dbReference>
<organism evidence="1 2">
    <name type="scientific">Clonostachys rhizophaga</name>
    <dbReference type="NCBI Taxonomy" id="160324"/>
    <lineage>
        <taxon>Eukaryota</taxon>
        <taxon>Fungi</taxon>
        <taxon>Dikarya</taxon>
        <taxon>Ascomycota</taxon>
        <taxon>Pezizomycotina</taxon>
        <taxon>Sordariomycetes</taxon>
        <taxon>Hypocreomycetidae</taxon>
        <taxon>Hypocreales</taxon>
        <taxon>Bionectriaceae</taxon>
        <taxon>Clonostachys</taxon>
    </lineage>
</organism>
<comment type="caution">
    <text evidence="1">The sequence shown here is derived from an EMBL/GenBank/DDBJ whole genome shotgun (WGS) entry which is preliminary data.</text>
</comment>
<dbReference type="AlphaFoldDB" id="A0A9N9VKY0"/>
<name>A0A9N9VKY0_9HYPO</name>
<accession>A0A9N9VKY0</accession>
<evidence type="ECO:0000313" key="2">
    <source>
        <dbReference type="Proteomes" id="UP000696573"/>
    </source>
</evidence>
<gene>
    <name evidence="1" type="ORF">CRHIZ90672A_00008109</name>
</gene>
<keyword evidence="2" id="KW-1185">Reference proteome</keyword>
<evidence type="ECO:0000313" key="1">
    <source>
        <dbReference type="EMBL" id="CAH0025319.1"/>
    </source>
</evidence>
<sequence>MLFFLKKQPRGHLSSLRHYNRMIALINKLLYYAREAKKHPYCRHSEVSPVEDILDTADRTHMRDPPRSRGLDKYHERGNCNFLALAIQARLFKYIRSKLKADPRRLAKPGRPLLDYTLRPRRVTPLALPYYSRRDEPNIEPEIISLLLSLGAKPNQVVHSHEDRTVWALFLISCWESAKRGEATEVSKKTWYEVSEMMIKHGSSRDCFNSIEGQELSIDDVLNTIFGEDQASNLLEQINDQMLHKGNPWSGWISSFF</sequence>
<dbReference type="OrthoDB" id="443402at2759"/>